<keyword evidence="3" id="KW-1185">Reference proteome</keyword>
<feature type="region of interest" description="Disordered" evidence="1">
    <location>
        <begin position="39"/>
        <end position="62"/>
    </location>
</feature>
<evidence type="ECO:0000256" key="1">
    <source>
        <dbReference type="SAM" id="MobiDB-lite"/>
    </source>
</evidence>
<dbReference type="RefSeq" id="WP_377070483.1">
    <property type="nucleotide sequence ID" value="NZ_JBHMEC010000019.1"/>
</dbReference>
<dbReference type="Proteomes" id="UP001589670">
    <property type="component" value="Unassembled WGS sequence"/>
</dbReference>
<organism evidence="2 3">
    <name type="scientific">Roseovarius ramblicola</name>
    <dbReference type="NCBI Taxonomy" id="2022336"/>
    <lineage>
        <taxon>Bacteria</taxon>
        <taxon>Pseudomonadati</taxon>
        <taxon>Pseudomonadota</taxon>
        <taxon>Alphaproteobacteria</taxon>
        <taxon>Rhodobacterales</taxon>
        <taxon>Roseobacteraceae</taxon>
        <taxon>Roseovarius</taxon>
    </lineage>
</organism>
<sequence length="62" mass="6771">MPQDICLTPASRTGRVPRFTVTLGLAALLMAVIVSGQTPEPHNVEGAEPAYEDWHGNVRRSR</sequence>
<accession>A0ABV5I363</accession>
<comment type="caution">
    <text evidence="2">The sequence shown here is derived from an EMBL/GenBank/DDBJ whole genome shotgun (WGS) entry which is preliminary data.</text>
</comment>
<proteinExistence type="predicted"/>
<name>A0ABV5I363_9RHOB</name>
<gene>
    <name evidence="2" type="ORF">ACFFU4_14325</name>
</gene>
<reference evidence="2 3" key="1">
    <citation type="submission" date="2024-09" db="EMBL/GenBank/DDBJ databases">
        <authorList>
            <person name="Sun Q."/>
            <person name="Mori K."/>
        </authorList>
    </citation>
    <scope>NUCLEOTIDE SEQUENCE [LARGE SCALE GENOMIC DNA]</scope>
    <source>
        <strain evidence="2 3">CECT 9424</strain>
    </source>
</reference>
<evidence type="ECO:0000313" key="2">
    <source>
        <dbReference type="EMBL" id="MFB9150928.1"/>
    </source>
</evidence>
<evidence type="ECO:0000313" key="3">
    <source>
        <dbReference type="Proteomes" id="UP001589670"/>
    </source>
</evidence>
<dbReference type="EMBL" id="JBHMEC010000019">
    <property type="protein sequence ID" value="MFB9150928.1"/>
    <property type="molecule type" value="Genomic_DNA"/>
</dbReference>
<protein>
    <submittedName>
        <fullName evidence="2">Uncharacterized protein</fullName>
    </submittedName>
</protein>